<organism evidence="1 2">
    <name type="scientific">Halteria grandinella</name>
    <dbReference type="NCBI Taxonomy" id="5974"/>
    <lineage>
        <taxon>Eukaryota</taxon>
        <taxon>Sar</taxon>
        <taxon>Alveolata</taxon>
        <taxon>Ciliophora</taxon>
        <taxon>Intramacronucleata</taxon>
        <taxon>Spirotrichea</taxon>
        <taxon>Stichotrichia</taxon>
        <taxon>Sporadotrichida</taxon>
        <taxon>Halteriidae</taxon>
        <taxon>Halteria</taxon>
    </lineage>
</organism>
<protein>
    <submittedName>
        <fullName evidence="1">Uncharacterized protein</fullName>
    </submittedName>
</protein>
<evidence type="ECO:0000313" key="2">
    <source>
        <dbReference type="Proteomes" id="UP000785679"/>
    </source>
</evidence>
<sequence length="67" mass="7590">MSMFQNSFLKYGQRSLRQPVQASQIAIPEAIHNADSLMIASQDYRSNDMANDGVHYQYGKGSQPIRQ</sequence>
<accession>A0A8J8NC46</accession>
<gene>
    <name evidence="1" type="ORF">FGO68_gene6830</name>
</gene>
<name>A0A8J8NC46_HALGN</name>
<dbReference type="AlphaFoldDB" id="A0A8J8NC46"/>
<dbReference type="Proteomes" id="UP000785679">
    <property type="component" value="Unassembled WGS sequence"/>
</dbReference>
<comment type="caution">
    <text evidence="1">The sequence shown here is derived from an EMBL/GenBank/DDBJ whole genome shotgun (WGS) entry which is preliminary data.</text>
</comment>
<evidence type="ECO:0000313" key="1">
    <source>
        <dbReference type="EMBL" id="TNV71925.1"/>
    </source>
</evidence>
<proteinExistence type="predicted"/>
<keyword evidence="2" id="KW-1185">Reference proteome</keyword>
<dbReference type="EMBL" id="RRYP01025685">
    <property type="protein sequence ID" value="TNV71925.1"/>
    <property type="molecule type" value="Genomic_DNA"/>
</dbReference>
<reference evidence="1" key="1">
    <citation type="submission" date="2019-06" db="EMBL/GenBank/DDBJ databases">
        <authorList>
            <person name="Zheng W."/>
        </authorList>
    </citation>
    <scope>NUCLEOTIDE SEQUENCE</scope>
    <source>
        <strain evidence="1">QDHG01</strain>
    </source>
</reference>